<evidence type="ECO:0000256" key="1">
    <source>
        <dbReference type="PROSITE-ProRule" id="PRU00497"/>
    </source>
</evidence>
<evidence type="ECO:0008006" key="5">
    <source>
        <dbReference type="Google" id="ProtNLM"/>
    </source>
</evidence>
<sequence length="142" mass="16548">MGMHLTKYWKVFFLVALFWRETLEASHKFPRGTVRGGKIPKAHDGELSYWFKSEVSDPSRGFSQSRAEVKRGSQVQGKYEYSDGHVWVKVVYTADHQGYRVIKEERIPLKKLSFTNKTLYSKGNKKKPAEADVQYKLYKPNI</sequence>
<dbReference type="OrthoDB" id="8195082at2759"/>
<dbReference type="GeneID" id="106666754"/>
<feature type="signal peptide" evidence="2">
    <location>
        <begin position="1"/>
        <end position="25"/>
    </location>
</feature>
<dbReference type="Pfam" id="PF00379">
    <property type="entry name" value="Chitin_bind_4"/>
    <property type="match status" value="1"/>
</dbReference>
<keyword evidence="4" id="KW-1185">Reference proteome</keyword>
<dbReference type="PROSITE" id="PS51155">
    <property type="entry name" value="CHIT_BIND_RR_2"/>
    <property type="match status" value="1"/>
</dbReference>
<dbReference type="InterPro" id="IPR000618">
    <property type="entry name" value="Insect_cuticle"/>
</dbReference>
<dbReference type="KEGG" id="clec:106666754"/>
<evidence type="ECO:0000256" key="2">
    <source>
        <dbReference type="SAM" id="SignalP"/>
    </source>
</evidence>
<keyword evidence="2" id="KW-0732">Signal</keyword>
<protein>
    <recommendedName>
        <fullName evidence="5">CPR type cuticle protein</fullName>
    </recommendedName>
</protein>
<evidence type="ECO:0000313" key="4">
    <source>
        <dbReference type="Proteomes" id="UP000494040"/>
    </source>
</evidence>
<dbReference type="Proteomes" id="UP000494040">
    <property type="component" value="Unassembled WGS sequence"/>
</dbReference>
<keyword evidence="1" id="KW-0193">Cuticle</keyword>
<dbReference type="EnsemblMetazoa" id="XM_014394163.2">
    <property type="protein sequence ID" value="XP_014249649.1"/>
    <property type="gene ID" value="LOC106666754"/>
</dbReference>
<dbReference type="RefSeq" id="XP_014249649.1">
    <property type="nucleotide sequence ID" value="XM_014394163.2"/>
</dbReference>
<organism evidence="3 4">
    <name type="scientific">Cimex lectularius</name>
    <name type="common">Bed bug</name>
    <name type="synonym">Acanthia lectularia</name>
    <dbReference type="NCBI Taxonomy" id="79782"/>
    <lineage>
        <taxon>Eukaryota</taxon>
        <taxon>Metazoa</taxon>
        <taxon>Ecdysozoa</taxon>
        <taxon>Arthropoda</taxon>
        <taxon>Hexapoda</taxon>
        <taxon>Insecta</taxon>
        <taxon>Pterygota</taxon>
        <taxon>Neoptera</taxon>
        <taxon>Paraneoptera</taxon>
        <taxon>Hemiptera</taxon>
        <taxon>Heteroptera</taxon>
        <taxon>Panheteroptera</taxon>
        <taxon>Cimicomorpha</taxon>
        <taxon>Cimicidae</taxon>
        <taxon>Cimex</taxon>
    </lineage>
</organism>
<dbReference type="AlphaFoldDB" id="A0A8I6RQL2"/>
<dbReference type="GO" id="GO:0042302">
    <property type="term" value="F:structural constituent of cuticle"/>
    <property type="evidence" value="ECO:0007669"/>
    <property type="project" value="UniProtKB-UniRule"/>
</dbReference>
<evidence type="ECO:0000313" key="3">
    <source>
        <dbReference type="EnsemblMetazoa" id="XP_014249649.1"/>
    </source>
</evidence>
<accession>A0A8I6RQL2</accession>
<reference evidence="3" key="1">
    <citation type="submission" date="2022-01" db="UniProtKB">
        <authorList>
            <consortium name="EnsemblMetazoa"/>
        </authorList>
    </citation>
    <scope>IDENTIFICATION</scope>
</reference>
<name>A0A8I6RQL2_CIMLE</name>
<feature type="chain" id="PRO_5035280757" description="CPR type cuticle protein" evidence="2">
    <location>
        <begin position="26"/>
        <end position="142"/>
    </location>
</feature>
<proteinExistence type="predicted"/>